<sequence length="217" mass="23312">EDAVVVVKPRGTFNLSNFKGSNQIGEAIYAAAGIPRSSQALAIWPAWDQNIVIVGIRDAQLIRQVLAVGSLQIGGQLHAVQVYLKMTDNTCRGVIQVAPKVSQADIAEAIYSPDAPVVGVRKLGESNVAAITFEGRKVPFTVFYWGEAVPVRLYRKTTPACTRCGTVGHRADVCPNPRDDRCRACGTVNPEEGHECQPQCLICGGPHLTGSADCAWK</sequence>
<keyword evidence="1" id="KW-0862">Zinc</keyword>
<dbReference type="SUPFAM" id="SSF57756">
    <property type="entry name" value="Retrovirus zinc finger-like domains"/>
    <property type="match status" value="1"/>
</dbReference>
<protein>
    <recommendedName>
        <fullName evidence="2">CCHC-type domain-containing protein</fullName>
    </recommendedName>
</protein>
<dbReference type="InterPro" id="IPR001878">
    <property type="entry name" value="Znf_CCHC"/>
</dbReference>
<reference evidence="3" key="1">
    <citation type="journal article" date="2017" name="Front. Cell. Infect. Microbiol.">
        <title>The Distinct Transcriptional Response of the Midgut of Amblyomma sculptum and Amblyomma aureolatum Ticks to Rickettsia rickettsii Correlates to Their Differences in Susceptibility to Infection.</title>
        <authorList>
            <person name="Martins L.A."/>
            <person name="Galletti M.F.B.M."/>
            <person name="Ribeiro J.M."/>
            <person name="Fujita A."/>
            <person name="Costa F.B."/>
            <person name="Labruna M.B."/>
            <person name="Daffre S."/>
            <person name="Fogaca A.C."/>
        </authorList>
    </citation>
    <scope>NUCLEOTIDE SEQUENCE</scope>
</reference>
<dbReference type="GO" id="GO:0003676">
    <property type="term" value="F:nucleic acid binding"/>
    <property type="evidence" value="ECO:0007669"/>
    <property type="project" value="InterPro"/>
</dbReference>
<proteinExistence type="evidence at transcript level"/>
<dbReference type="EMBL" id="GFAC01005091">
    <property type="protein sequence ID" value="JAT94097.1"/>
    <property type="molecule type" value="mRNA"/>
</dbReference>
<evidence type="ECO:0000256" key="1">
    <source>
        <dbReference type="PROSITE-ProRule" id="PRU00047"/>
    </source>
</evidence>
<name>A0A1E1X4B6_9ACAR</name>
<evidence type="ECO:0000259" key="2">
    <source>
        <dbReference type="PROSITE" id="PS50158"/>
    </source>
</evidence>
<dbReference type="GO" id="GO:0008270">
    <property type="term" value="F:zinc ion binding"/>
    <property type="evidence" value="ECO:0007669"/>
    <property type="project" value="UniProtKB-KW"/>
</dbReference>
<organism evidence="3">
    <name type="scientific">Amblyomma aureolatum</name>
    <dbReference type="NCBI Taxonomy" id="187763"/>
    <lineage>
        <taxon>Eukaryota</taxon>
        <taxon>Metazoa</taxon>
        <taxon>Ecdysozoa</taxon>
        <taxon>Arthropoda</taxon>
        <taxon>Chelicerata</taxon>
        <taxon>Arachnida</taxon>
        <taxon>Acari</taxon>
        <taxon>Parasitiformes</taxon>
        <taxon>Ixodida</taxon>
        <taxon>Ixodoidea</taxon>
        <taxon>Ixodidae</taxon>
        <taxon>Amblyomminae</taxon>
        <taxon>Amblyomma</taxon>
    </lineage>
</organism>
<keyword evidence="1" id="KW-0479">Metal-binding</keyword>
<accession>A0A1E1X4B6</accession>
<feature type="non-terminal residue" evidence="3">
    <location>
        <position position="1"/>
    </location>
</feature>
<dbReference type="PROSITE" id="PS50158">
    <property type="entry name" value="ZF_CCHC"/>
    <property type="match status" value="1"/>
</dbReference>
<dbReference type="InterPro" id="IPR036875">
    <property type="entry name" value="Znf_CCHC_sf"/>
</dbReference>
<feature type="domain" description="CCHC-type" evidence="2">
    <location>
        <begin position="161"/>
        <end position="176"/>
    </location>
</feature>
<keyword evidence="1" id="KW-0863">Zinc-finger</keyword>
<dbReference type="AlphaFoldDB" id="A0A1E1X4B6"/>
<evidence type="ECO:0000313" key="3">
    <source>
        <dbReference type="EMBL" id="JAT94097.1"/>
    </source>
</evidence>